<protein>
    <submittedName>
        <fullName evidence="1">Uncharacterized protein</fullName>
    </submittedName>
</protein>
<organism evidence="1">
    <name type="scientific">Manihot esculenta</name>
    <name type="common">Cassava</name>
    <name type="synonym">Jatropha manihot</name>
    <dbReference type="NCBI Taxonomy" id="3983"/>
    <lineage>
        <taxon>Eukaryota</taxon>
        <taxon>Viridiplantae</taxon>
        <taxon>Streptophyta</taxon>
        <taxon>Embryophyta</taxon>
        <taxon>Tracheophyta</taxon>
        <taxon>Spermatophyta</taxon>
        <taxon>Magnoliopsida</taxon>
        <taxon>eudicotyledons</taxon>
        <taxon>Gunneridae</taxon>
        <taxon>Pentapetalae</taxon>
        <taxon>rosids</taxon>
        <taxon>fabids</taxon>
        <taxon>Malpighiales</taxon>
        <taxon>Euphorbiaceae</taxon>
        <taxon>Crotonoideae</taxon>
        <taxon>Manihoteae</taxon>
        <taxon>Manihot</taxon>
    </lineage>
</organism>
<dbReference type="EMBL" id="CM004398">
    <property type="protein sequence ID" value="OAY35900.1"/>
    <property type="molecule type" value="Genomic_DNA"/>
</dbReference>
<evidence type="ECO:0000313" key="1">
    <source>
        <dbReference type="EMBL" id="OAY35900.1"/>
    </source>
</evidence>
<dbReference type="AlphaFoldDB" id="A0A2C9UXX3"/>
<accession>A0A2C9UXX3</accession>
<sequence>MAPNHFGNLRIYGSLIQLAPRPTFFTFSPFPNEKLEASYQQ</sequence>
<proteinExistence type="predicted"/>
<name>A0A2C9UXX3_MANES</name>
<reference evidence="1" key="1">
    <citation type="submission" date="2016-02" db="EMBL/GenBank/DDBJ databases">
        <title>WGS assembly of Manihot esculenta.</title>
        <authorList>
            <person name="Bredeson J.V."/>
            <person name="Prochnik S.E."/>
            <person name="Lyons J.B."/>
            <person name="Schmutz J."/>
            <person name="Grimwood J."/>
            <person name="Vrebalov J."/>
            <person name="Bart R.S."/>
            <person name="Amuge T."/>
            <person name="Ferguson M.E."/>
            <person name="Green R."/>
            <person name="Putnam N."/>
            <person name="Stites J."/>
            <person name="Rounsley S."/>
            <person name="Rokhsar D.S."/>
        </authorList>
    </citation>
    <scope>NUCLEOTIDE SEQUENCE [LARGE SCALE GENOMIC DNA]</scope>
    <source>
        <tissue evidence="1">Leaf</tissue>
    </source>
</reference>
<gene>
    <name evidence="1" type="ORF">MANES_12G140000</name>
</gene>